<sequence>MKRIVCPSDRSLHVTATFAFTTWSPTNQISSISLLPLAILFFLYLRSLPLNPTLLAWGNRTTWPLRQSLGV</sequence>
<dbReference type="AlphaFoldDB" id="A0ABD0VPZ6"/>
<evidence type="ECO:0000256" key="1">
    <source>
        <dbReference type="SAM" id="Phobius"/>
    </source>
</evidence>
<keyword evidence="1" id="KW-0812">Transmembrane</keyword>
<accession>A0ABD0VPZ6</accession>
<feature type="transmembrane region" description="Helical" evidence="1">
    <location>
        <begin position="28"/>
        <end position="45"/>
    </location>
</feature>
<keyword evidence="1" id="KW-0472">Membrane</keyword>
<organism evidence="2 3">
    <name type="scientific">Dendrobium thyrsiflorum</name>
    <name type="common">Pinecone-like raceme dendrobium</name>
    <name type="synonym">Orchid</name>
    <dbReference type="NCBI Taxonomy" id="117978"/>
    <lineage>
        <taxon>Eukaryota</taxon>
        <taxon>Viridiplantae</taxon>
        <taxon>Streptophyta</taxon>
        <taxon>Embryophyta</taxon>
        <taxon>Tracheophyta</taxon>
        <taxon>Spermatophyta</taxon>
        <taxon>Magnoliopsida</taxon>
        <taxon>Liliopsida</taxon>
        <taxon>Asparagales</taxon>
        <taxon>Orchidaceae</taxon>
        <taxon>Epidendroideae</taxon>
        <taxon>Malaxideae</taxon>
        <taxon>Dendrobiinae</taxon>
        <taxon>Dendrobium</taxon>
    </lineage>
</organism>
<keyword evidence="3" id="KW-1185">Reference proteome</keyword>
<protein>
    <submittedName>
        <fullName evidence="2">Uncharacterized protein</fullName>
    </submittedName>
</protein>
<evidence type="ECO:0000313" key="3">
    <source>
        <dbReference type="Proteomes" id="UP001552299"/>
    </source>
</evidence>
<name>A0ABD0VPZ6_DENTH</name>
<reference evidence="2 3" key="1">
    <citation type="journal article" date="2024" name="Plant Biotechnol. J.">
        <title>Dendrobium thyrsiflorum genome and its molecular insights into genes involved in important horticultural traits.</title>
        <authorList>
            <person name="Chen B."/>
            <person name="Wang J.Y."/>
            <person name="Zheng P.J."/>
            <person name="Li K.L."/>
            <person name="Liang Y.M."/>
            <person name="Chen X.F."/>
            <person name="Zhang C."/>
            <person name="Zhao X."/>
            <person name="He X."/>
            <person name="Zhang G.Q."/>
            <person name="Liu Z.J."/>
            <person name="Xu Q."/>
        </authorList>
    </citation>
    <scope>NUCLEOTIDE SEQUENCE [LARGE SCALE GENOMIC DNA]</scope>
    <source>
        <strain evidence="2">GZMU011</strain>
    </source>
</reference>
<proteinExistence type="predicted"/>
<evidence type="ECO:0000313" key="2">
    <source>
        <dbReference type="EMBL" id="KAL0924682.1"/>
    </source>
</evidence>
<gene>
    <name evidence="2" type="ORF">M5K25_005532</name>
</gene>
<dbReference type="Proteomes" id="UP001552299">
    <property type="component" value="Unassembled WGS sequence"/>
</dbReference>
<comment type="caution">
    <text evidence="2">The sequence shown here is derived from an EMBL/GenBank/DDBJ whole genome shotgun (WGS) entry which is preliminary data.</text>
</comment>
<keyword evidence="1" id="KW-1133">Transmembrane helix</keyword>
<dbReference type="EMBL" id="JANQDX010000005">
    <property type="protein sequence ID" value="KAL0924682.1"/>
    <property type="molecule type" value="Genomic_DNA"/>
</dbReference>